<dbReference type="AlphaFoldDB" id="A0A814WJF5"/>
<organism evidence="1 3">
    <name type="scientific">Didymodactylos carnosus</name>
    <dbReference type="NCBI Taxonomy" id="1234261"/>
    <lineage>
        <taxon>Eukaryota</taxon>
        <taxon>Metazoa</taxon>
        <taxon>Spiralia</taxon>
        <taxon>Gnathifera</taxon>
        <taxon>Rotifera</taxon>
        <taxon>Eurotatoria</taxon>
        <taxon>Bdelloidea</taxon>
        <taxon>Philodinida</taxon>
        <taxon>Philodinidae</taxon>
        <taxon>Didymodactylos</taxon>
    </lineage>
</organism>
<proteinExistence type="predicted"/>
<dbReference type="EMBL" id="CAJNOQ010008655">
    <property type="protein sequence ID" value="CAF1203184.1"/>
    <property type="molecule type" value="Genomic_DNA"/>
</dbReference>
<gene>
    <name evidence="1" type="ORF">GPM918_LOCUS23829</name>
    <name evidence="2" type="ORF">SRO942_LOCUS23827</name>
</gene>
<protein>
    <submittedName>
        <fullName evidence="1">Uncharacterized protein</fullName>
    </submittedName>
</protein>
<dbReference type="EMBL" id="CAJOBC010008655">
    <property type="protein sequence ID" value="CAF3967541.1"/>
    <property type="molecule type" value="Genomic_DNA"/>
</dbReference>
<dbReference type="Proteomes" id="UP000681722">
    <property type="component" value="Unassembled WGS sequence"/>
</dbReference>
<reference evidence="1" key="1">
    <citation type="submission" date="2021-02" db="EMBL/GenBank/DDBJ databases">
        <authorList>
            <person name="Nowell W R."/>
        </authorList>
    </citation>
    <scope>NUCLEOTIDE SEQUENCE</scope>
</reference>
<evidence type="ECO:0000313" key="3">
    <source>
        <dbReference type="Proteomes" id="UP000663829"/>
    </source>
</evidence>
<comment type="caution">
    <text evidence="1">The sequence shown here is derived from an EMBL/GenBank/DDBJ whole genome shotgun (WGS) entry which is preliminary data.</text>
</comment>
<dbReference type="Proteomes" id="UP000663829">
    <property type="component" value="Unassembled WGS sequence"/>
</dbReference>
<name>A0A814WJF5_9BILA</name>
<keyword evidence="3" id="KW-1185">Reference proteome</keyword>
<evidence type="ECO:0000313" key="2">
    <source>
        <dbReference type="EMBL" id="CAF3967541.1"/>
    </source>
</evidence>
<accession>A0A814WJF5</accession>
<evidence type="ECO:0000313" key="1">
    <source>
        <dbReference type="EMBL" id="CAF1203184.1"/>
    </source>
</evidence>
<sequence>MYRMAEDIARLQRVIRALFDLKLINGTLTALQELDRSEKLKEHFKYTTQILAMKGKSCLDAQNNDLAAVGFRYHVVLNL</sequence>